<keyword evidence="3" id="KW-0560">Oxidoreductase</keyword>
<keyword evidence="6" id="KW-1185">Reference proteome</keyword>
<evidence type="ECO:0000256" key="1">
    <source>
        <dbReference type="ARBA" id="ARBA00022630"/>
    </source>
</evidence>
<dbReference type="Pfam" id="PF00881">
    <property type="entry name" value="Nitroreductase"/>
    <property type="match status" value="1"/>
</dbReference>
<evidence type="ECO:0000313" key="5">
    <source>
        <dbReference type="EMBL" id="EEN79119.1"/>
    </source>
</evidence>
<reference evidence="5" key="1">
    <citation type="submission" date="2009-01" db="EMBL/GenBank/DDBJ databases">
        <authorList>
            <person name="Qin X."/>
            <person name="Bachman B."/>
            <person name="Battles P."/>
            <person name="Bell A."/>
            <person name="Bess C."/>
            <person name="Bickham C."/>
            <person name="Chaboub L."/>
            <person name="Chen D."/>
            <person name="Coyle M."/>
            <person name="Deiros D.R."/>
            <person name="Dinh H."/>
            <person name="Forbes L."/>
            <person name="Fowler G."/>
            <person name="Francisco L."/>
            <person name="Fu Q."/>
            <person name="Gubbala S."/>
            <person name="Hale W."/>
            <person name="Han Y."/>
            <person name="Hemphill L."/>
            <person name="Highlander S.K."/>
            <person name="Hirani K."/>
            <person name="Hogues M."/>
            <person name="Jackson L."/>
            <person name="Jakkamsetti A."/>
            <person name="Javaid M."/>
            <person name="Jiang H."/>
            <person name="Korchina V."/>
            <person name="Kovar C."/>
            <person name="Lara F."/>
            <person name="Lee S."/>
            <person name="Mata R."/>
            <person name="Mathew T."/>
            <person name="Moen C."/>
            <person name="Morales K."/>
            <person name="Munidasa M."/>
            <person name="Nazareth L."/>
            <person name="Ngo R."/>
            <person name="Nguyen L."/>
            <person name="Okwuonu G."/>
            <person name="Ongeri F."/>
            <person name="Patil S."/>
            <person name="Petrosino J."/>
            <person name="Pham C."/>
            <person name="Pham P."/>
            <person name="Pu L.-L."/>
            <person name="Puazo M."/>
            <person name="Raj R."/>
            <person name="Reid J."/>
            <person name="Rouhana J."/>
            <person name="Saada N."/>
            <person name="Shang Y."/>
            <person name="Simmons D."/>
            <person name="Thornton R."/>
            <person name="Warren J."/>
            <person name="Weissenberger G."/>
            <person name="Zhang J."/>
            <person name="Zhang L."/>
            <person name="Zhou C."/>
            <person name="Zhu D."/>
            <person name="Muzny D."/>
            <person name="Worley K."/>
            <person name="Gibbs R."/>
        </authorList>
    </citation>
    <scope>NUCLEOTIDE SEQUENCE [LARGE SCALE GENOMIC DNA]</scope>
    <source>
        <strain evidence="5">LMS2-1</strain>
    </source>
</reference>
<dbReference type="Proteomes" id="UP000004525">
    <property type="component" value="Unassembled WGS sequence"/>
</dbReference>
<dbReference type="GO" id="GO:0016491">
    <property type="term" value="F:oxidoreductase activity"/>
    <property type="evidence" value="ECO:0007669"/>
    <property type="project" value="UniProtKB-KW"/>
</dbReference>
<dbReference type="InterPro" id="IPR029479">
    <property type="entry name" value="Nitroreductase"/>
</dbReference>
<feature type="domain" description="Nitroreductase" evidence="4">
    <location>
        <begin position="20"/>
        <end position="201"/>
    </location>
</feature>
<dbReference type="AlphaFoldDB" id="C2K0U3"/>
<dbReference type="PANTHER" id="PTHR23026">
    <property type="entry name" value="NADPH NITROREDUCTASE"/>
    <property type="match status" value="1"/>
</dbReference>
<organism evidence="5 6">
    <name type="scientific">Lacticaseibacillus rhamnosus (strain LMS2-1)</name>
    <dbReference type="NCBI Taxonomy" id="525361"/>
    <lineage>
        <taxon>Bacteria</taxon>
        <taxon>Bacillati</taxon>
        <taxon>Bacillota</taxon>
        <taxon>Bacilli</taxon>
        <taxon>Lactobacillales</taxon>
        <taxon>Lactobacillaceae</taxon>
        <taxon>Lacticaseibacillus</taxon>
    </lineage>
</organism>
<evidence type="ECO:0000313" key="6">
    <source>
        <dbReference type="Proteomes" id="UP000004525"/>
    </source>
</evidence>
<proteinExistence type="predicted"/>
<evidence type="ECO:0000256" key="3">
    <source>
        <dbReference type="ARBA" id="ARBA00023002"/>
    </source>
</evidence>
<sequence length="225" mass="25070">MLSLLLKGCFSVNSIAPYYQRHSTRLFTDQPVPRETLTEVIRTANHAPSWENSQPWKVYLAIGKTANAIRAEHFKAVQAHRKSWTEVTPPLAWQKTAQANIDHWQASTANFFNETEAHAFHQAGPMLYRAPALIYLTIPRAASAYSAYDAGAFGYGVLLAAAANGLGSIPAYEIIRYPEEIHAHFDIPDDEVLLMGIAIGYPAKSKINELRTDRRSLGDFVQISD</sequence>
<dbReference type="InterPro" id="IPR000415">
    <property type="entry name" value="Nitroreductase-like"/>
</dbReference>
<dbReference type="HOGENOM" id="CLU_070764_9_0_9"/>
<comment type="caution">
    <text evidence="5">The sequence shown here is derived from an EMBL/GenBank/DDBJ whole genome shotgun (WGS) entry which is preliminary data.</text>
</comment>
<dbReference type="SUPFAM" id="SSF55469">
    <property type="entry name" value="FMN-dependent nitroreductase-like"/>
    <property type="match status" value="1"/>
</dbReference>
<dbReference type="EMBL" id="ACIZ01000112">
    <property type="protein sequence ID" value="EEN79119.1"/>
    <property type="molecule type" value="Genomic_DNA"/>
</dbReference>
<dbReference type="PANTHER" id="PTHR23026:SF90">
    <property type="entry name" value="IODOTYROSINE DEIODINASE 1"/>
    <property type="match status" value="1"/>
</dbReference>
<name>C2K0U3_LACRM</name>
<evidence type="ECO:0000256" key="2">
    <source>
        <dbReference type="ARBA" id="ARBA00022643"/>
    </source>
</evidence>
<dbReference type="CDD" id="cd02136">
    <property type="entry name" value="PnbA_NfnB-like"/>
    <property type="match status" value="1"/>
</dbReference>
<evidence type="ECO:0000259" key="4">
    <source>
        <dbReference type="Pfam" id="PF00881"/>
    </source>
</evidence>
<dbReference type="InterPro" id="IPR050627">
    <property type="entry name" value="Nitroreductase/BluB"/>
</dbReference>
<gene>
    <name evidence="5" type="ORF">HMPREF0539_2778</name>
</gene>
<accession>C2K0U3</accession>
<protein>
    <submittedName>
        <fullName evidence="5">Nitroreductase family protein</fullName>
    </submittedName>
</protein>
<dbReference type="Gene3D" id="3.40.109.10">
    <property type="entry name" value="NADH Oxidase"/>
    <property type="match status" value="1"/>
</dbReference>
<keyword evidence="2" id="KW-0288">FMN</keyword>
<keyword evidence="1" id="KW-0285">Flavoprotein</keyword>